<keyword evidence="3 7" id="KW-0418">Kinase</keyword>
<gene>
    <name evidence="7" type="ORF">ETD83_31100</name>
</gene>
<proteinExistence type="predicted"/>
<organism evidence="7 8">
    <name type="scientific">Actinomadura soli</name>
    <dbReference type="NCBI Taxonomy" id="2508997"/>
    <lineage>
        <taxon>Bacteria</taxon>
        <taxon>Bacillati</taxon>
        <taxon>Actinomycetota</taxon>
        <taxon>Actinomycetes</taxon>
        <taxon>Streptosporangiales</taxon>
        <taxon>Thermomonosporaceae</taxon>
        <taxon>Actinomadura</taxon>
    </lineage>
</organism>
<keyword evidence="1" id="KW-0808">Transferase</keyword>
<dbReference type="Gene3D" id="1.10.510.10">
    <property type="entry name" value="Transferase(Phosphotransferase) domain 1"/>
    <property type="match status" value="1"/>
</dbReference>
<evidence type="ECO:0000313" key="8">
    <source>
        <dbReference type="Proteomes" id="UP000309174"/>
    </source>
</evidence>
<dbReference type="InterPro" id="IPR008271">
    <property type="entry name" value="Ser/Thr_kinase_AS"/>
</dbReference>
<keyword evidence="4" id="KW-0067">ATP-binding</keyword>
<evidence type="ECO:0000259" key="6">
    <source>
        <dbReference type="PROSITE" id="PS50011"/>
    </source>
</evidence>
<dbReference type="AlphaFoldDB" id="A0A5C4J4P8"/>
<keyword evidence="2" id="KW-0547">Nucleotide-binding</keyword>
<evidence type="ECO:0000256" key="5">
    <source>
        <dbReference type="SAM" id="MobiDB-lite"/>
    </source>
</evidence>
<dbReference type="PANTHER" id="PTHR43289">
    <property type="entry name" value="MITOGEN-ACTIVATED PROTEIN KINASE KINASE KINASE 20-RELATED"/>
    <property type="match status" value="1"/>
</dbReference>
<feature type="region of interest" description="Disordered" evidence="5">
    <location>
        <begin position="327"/>
        <end position="393"/>
    </location>
</feature>
<dbReference type="InterPro" id="IPR000719">
    <property type="entry name" value="Prot_kinase_dom"/>
</dbReference>
<evidence type="ECO:0000313" key="7">
    <source>
        <dbReference type="EMBL" id="TMQ91399.1"/>
    </source>
</evidence>
<sequence length="515" mass="53184">MTDGSPLQAHDPSAVGEYRLVARLGEGGQGVVYLAEDPAARRVAVKCLKVRLDGDAKARERFAAEVAAAKRVAEFCTARVLDADLDGSVPYLVSEFVDGVSLLQAVRRDGVRTGADLERLAIGTATALVAIHQAKVVHRDFKPGNVLLSAQGPRVVDFGISRVLESTGEDSSQVVGTPAYMAPELFAGGRAGPAVDVFAWGCTVVFAATGRSPFAAATIEAVMRRISDDEPDLGDLRGRLRDLVARCLDKDPARRPDGEEILLGLLRREPHGGLSLQAAAAAASPTAGAAPSPSPRRVRRAAVTAATAIGAAGAAALVTATLLPSTQAEPDDSAHAGRRPPASGPTTMPSKRPASPGAPVTTQAPPGGPNPGASHAPAGGTAAPSRSGKGRAPVTTFKWASTELTPQLKRTACLYRIRYGNYDNTAFAQVRTYGSACGKVTVSVYGQSGSLSGTWSSAAASVRSGQDGCGTYTERQATSSANHIATGMAVTFDSIGGTARYLYRTGEAISPNRTC</sequence>
<dbReference type="GO" id="GO:0004674">
    <property type="term" value="F:protein serine/threonine kinase activity"/>
    <property type="evidence" value="ECO:0007669"/>
    <property type="project" value="UniProtKB-KW"/>
</dbReference>
<reference evidence="7 8" key="1">
    <citation type="submission" date="2019-05" db="EMBL/GenBank/DDBJ databases">
        <title>Draft genome sequence of Actinomadura sp. 14C53.</title>
        <authorList>
            <person name="Saricaoglu S."/>
            <person name="Isik K."/>
        </authorList>
    </citation>
    <scope>NUCLEOTIDE SEQUENCE [LARGE SCALE GENOMIC DNA]</scope>
    <source>
        <strain evidence="7 8">14C53</strain>
    </source>
</reference>
<dbReference type="PROSITE" id="PS00108">
    <property type="entry name" value="PROTEIN_KINASE_ST"/>
    <property type="match status" value="1"/>
</dbReference>
<dbReference type="PANTHER" id="PTHR43289:SF34">
    <property type="entry name" value="SERINE_THREONINE-PROTEIN KINASE YBDM-RELATED"/>
    <property type="match status" value="1"/>
</dbReference>
<accession>A0A5C4J4P8</accession>
<evidence type="ECO:0000256" key="4">
    <source>
        <dbReference type="ARBA" id="ARBA00022840"/>
    </source>
</evidence>
<evidence type="ECO:0000256" key="2">
    <source>
        <dbReference type="ARBA" id="ARBA00022741"/>
    </source>
</evidence>
<dbReference type="OrthoDB" id="4570074at2"/>
<dbReference type="Pfam" id="PF00069">
    <property type="entry name" value="Pkinase"/>
    <property type="match status" value="1"/>
</dbReference>
<evidence type="ECO:0000256" key="1">
    <source>
        <dbReference type="ARBA" id="ARBA00022679"/>
    </source>
</evidence>
<keyword evidence="7" id="KW-0723">Serine/threonine-protein kinase</keyword>
<keyword evidence="8" id="KW-1185">Reference proteome</keyword>
<dbReference type="Proteomes" id="UP000309174">
    <property type="component" value="Unassembled WGS sequence"/>
</dbReference>
<comment type="caution">
    <text evidence="7">The sequence shown here is derived from an EMBL/GenBank/DDBJ whole genome shotgun (WGS) entry which is preliminary data.</text>
</comment>
<dbReference type="RefSeq" id="WP_138648771.1">
    <property type="nucleotide sequence ID" value="NZ_VCKW01000213.1"/>
</dbReference>
<dbReference type="Gene3D" id="3.30.200.20">
    <property type="entry name" value="Phosphorylase Kinase, domain 1"/>
    <property type="match status" value="1"/>
</dbReference>
<dbReference type="EMBL" id="VCKW01000213">
    <property type="protein sequence ID" value="TMQ91399.1"/>
    <property type="molecule type" value="Genomic_DNA"/>
</dbReference>
<dbReference type="CDD" id="cd14014">
    <property type="entry name" value="STKc_PknB_like"/>
    <property type="match status" value="1"/>
</dbReference>
<dbReference type="GO" id="GO:0005524">
    <property type="term" value="F:ATP binding"/>
    <property type="evidence" value="ECO:0007669"/>
    <property type="project" value="UniProtKB-KW"/>
</dbReference>
<feature type="domain" description="Protein kinase" evidence="6">
    <location>
        <begin position="18"/>
        <end position="274"/>
    </location>
</feature>
<dbReference type="InterPro" id="IPR011009">
    <property type="entry name" value="Kinase-like_dom_sf"/>
</dbReference>
<dbReference type="SUPFAM" id="SSF56112">
    <property type="entry name" value="Protein kinase-like (PK-like)"/>
    <property type="match status" value="1"/>
</dbReference>
<dbReference type="PROSITE" id="PS50011">
    <property type="entry name" value="PROTEIN_KINASE_DOM"/>
    <property type="match status" value="1"/>
</dbReference>
<protein>
    <submittedName>
        <fullName evidence="7">Serine/threonine protein kinase</fullName>
    </submittedName>
</protein>
<evidence type="ECO:0000256" key="3">
    <source>
        <dbReference type="ARBA" id="ARBA00022777"/>
    </source>
</evidence>
<name>A0A5C4J4P8_9ACTN</name>